<evidence type="ECO:0000313" key="3">
    <source>
        <dbReference type="EMBL" id="KAK2172235.1"/>
    </source>
</evidence>
<proteinExistence type="predicted"/>
<keyword evidence="1" id="KW-0677">Repeat</keyword>
<comment type="caution">
    <text evidence="3">The sequence shown here is derived from an EMBL/GenBank/DDBJ whole genome shotgun (WGS) entry which is preliminary data.</text>
</comment>
<dbReference type="InterPro" id="IPR025139">
    <property type="entry name" value="DUF4062"/>
</dbReference>
<dbReference type="AlphaFoldDB" id="A0AAD9KJC3"/>
<accession>A0AAD9KJC3</accession>
<protein>
    <recommendedName>
        <fullName evidence="2">DUF4062 domain-containing protein</fullName>
    </recommendedName>
</protein>
<name>A0AAD9KJC3_RIDPI</name>
<dbReference type="GO" id="GO:0080008">
    <property type="term" value="C:Cul4-RING E3 ubiquitin ligase complex"/>
    <property type="evidence" value="ECO:0007669"/>
    <property type="project" value="TreeGrafter"/>
</dbReference>
<feature type="domain" description="DUF4062" evidence="2">
    <location>
        <begin position="60"/>
        <end position="126"/>
    </location>
</feature>
<reference evidence="3" key="1">
    <citation type="journal article" date="2023" name="Mol. Biol. Evol.">
        <title>Third-Generation Sequencing Reveals the Adaptive Role of the Epigenome in Three Deep-Sea Polychaetes.</title>
        <authorList>
            <person name="Perez M."/>
            <person name="Aroh O."/>
            <person name="Sun Y."/>
            <person name="Lan Y."/>
            <person name="Juniper S.K."/>
            <person name="Young C.R."/>
            <person name="Angers B."/>
            <person name="Qian P.Y."/>
        </authorList>
    </citation>
    <scope>NUCLEOTIDE SEQUENCE</scope>
    <source>
        <tissue evidence="3">Vestimentum</tissue>
    </source>
</reference>
<evidence type="ECO:0000256" key="1">
    <source>
        <dbReference type="ARBA" id="ARBA00022737"/>
    </source>
</evidence>
<dbReference type="EMBL" id="JAODUO010000979">
    <property type="protein sequence ID" value="KAK2172235.1"/>
    <property type="molecule type" value="Genomic_DNA"/>
</dbReference>
<dbReference type="Pfam" id="PF13271">
    <property type="entry name" value="DUF4062"/>
    <property type="match status" value="1"/>
</dbReference>
<evidence type="ECO:0000259" key="2">
    <source>
        <dbReference type="Pfam" id="PF13271"/>
    </source>
</evidence>
<gene>
    <name evidence="3" type="ORF">NP493_979g00022</name>
</gene>
<organism evidence="3 4">
    <name type="scientific">Ridgeia piscesae</name>
    <name type="common">Tubeworm</name>
    <dbReference type="NCBI Taxonomy" id="27915"/>
    <lineage>
        <taxon>Eukaryota</taxon>
        <taxon>Metazoa</taxon>
        <taxon>Spiralia</taxon>
        <taxon>Lophotrochozoa</taxon>
        <taxon>Annelida</taxon>
        <taxon>Polychaeta</taxon>
        <taxon>Sedentaria</taxon>
        <taxon>Canalipalpata</taxon>
        <taxon>Sabellida</taxon>
        <taxon>Siboglinidae</taxon>
        <taxon>Ridgeia</taxon>
    </lineage>
</organism>
<dbReference type="InterPro" id="IPR051191">
    <property type="entry name" value="DCAF12"/>
</dbReference>
<dbReference type="PANTHER" id="PTHR19860">
    <property type="entry name" value="DDB1- AND CUL4-ASSOCIATED FACTOR 12-RELATED"/>
    <property type="match status" value="1"/>
</dbReference>
<dbReference type="Proteomes" id="UP001209878">
    <property type="component" value="Unassembled WGS sequence"/>
</dbReference>
<keyword evidence="4" id="KW-1185">Reference proteome</keyword>
<dbReference type="PANTHER" id="PTHR19860:SF42">
    <property type="entry name" value="RING-TYPE DOMAIN-CONTAINING PROTEIN"/>
    <property type="match status" value="1"/>
</dbReference>
<sequence length="147" mass="17380">MGCGTSQVSYVQISSKDPKFVSVIEAWEQAQSTIEKSQRRLFGEPQKKLVIRRTGWKTIRIFVSSTFKDFHQEREILVKKVFPNLRTWCEPRRLYLVECDLRWGVPKDYSEEFTLRTCLGEIDRCREDNVMPFFLNMTRCVSPDMSN</sequence>
<evidence type="ECO:0000313" key="4">
    <source>
        <dbReference type="Proteomes" id="UP001209878"/>
    </source>
</evidence>